<reference evidence="3" key="1">
    <citation type="submission" date="2018-06" db="EMBL/GenBank/DDBJ databases">
        <title>Complete genome of Pseudomonas insecticola strain QZS01.</title>
        <authorList>
            <person name="Wang J."/>
            <person name="Su Q."/>
        </authorList>
    </citation>
    <scope>NUCLEOTIDE SEQUENCE [LARGE SCALE GENOMIC DNA]</scope>
    <source>
        <strain evidence="3">QZS01</strain>
    </source>
</reference>
<sequence>MPKYYAIVGQSLEVIDNSKKPTRPKGYIKMKYESPSPEHIASDTGDWILPEPQPVVTANETDTENAS</sequence>
<dbReference type="AlphaFoldDB" id="A0A3Q9JH20"/>
<dbReference type="KEGG" id="emo:DM558_00540"/>
<evidence type="ECO:0000313" key="2">
    <source>
        <dbReference type="EMBL" id="AZS49356.1"/>
    </source>
</evidence>
<keyword evidence="3" id="KW-1185">Reference proteome</keyword>
<protein>
    <submittedName>
        <fullName evidence="2">Uncharacterized protein</fullName>
    </submittedName>
</protein>
<name>A0A3Q9JH20_9GAMM</name>
<accession>A0A3Q9JH20</accession>
<dbReference type="EMBL" id="CP029822">
    <property type="protein sequence ID" value="AZS49356.1"/>
    <property type="molecule type" value="Genomic_DNA"/>
</dbReference>
<gene>
    <name evidence="2" type="ORF">DM558_00540</name>
</gene>
<dbReference type="Proteomes" id="UP000273143">
    <property type="component" value="Chromosome"/>
</dbReference>
<dbReference type="RefSeq" id="WP_127161573.1">
    <property type="nucleotide sequence ID" value="NZ_CP029822.1"/>
</dbReference>
<organism evidence="2 3">
    <name type="scientific">Entomomonas moraniae</name>
    <dbReference type="NCBI Taxonomy" id="2213226"/>
    <lineage>
        <taxon>Bacteria</taxon>
        <taxon>Pseudomonadati</taxon>
        <taxon>Pseudomonadota</taxon>
        <taxon>Gammaproteobacteria</taxon>
        <taxon>Pseudomonadales</taxon>
        <taxon>Pseudomonadaceae</taxon>
        <taxon>Entomomonas</taxon>
    </lineage>
</organism>
<evidence type="ECO:0000256" key="1">
    <source>
        <dbReference type="SAM" id="MobiDB-lite"/>
    </source>
</evidence>
<feature type="compositionally biased region" description="Polar residues" evidence="1">
    <location>
        <begin position="56"/>
        <end position="67"/>
    </location>
</feature>
<evidence type="ECO:0000313" key="3">
    <source>
        <dbReference type="Proteomes" id="UP000273143"/>
    </source>
</evidence>
<feature type="region of interest" description="Disordered" evidence="1">
    <location>
        <begin position="28"/>
        <end position="67"/>
    </location>
</feature>
<proteinExistence type="predicted"/>